<dbReference type="InterPro" id="IPR011066">
    <property type="entry name" value="MscS_channel_C_sf"/>
</dbReference>
<dbReference type="GO" id="GO:0005886">
    <property type="term" value="C:plasma membrane"/>
    <property type="evidence" value="ECO:0007669"/>
    <property type="project" value="UniProtKB-SubCell"/>
</dbReference>
<dbReference type="SUPFAM" id="SSF82861">
    <property type="entry name" value="Mechanosensitive channel protein MscS (YggB), transmembrane region"/>
    <property type="match status" value="1"/>
</dbReference>
<evidence type="ECO:0000259" key="9">
    <source>
        <dbReference type="Pfam" id="PF21082"/>
    </source>
</evidence>
<keyword evidence="6 7" id="KW-0472">Membrane</keyword>
<evidence type="ECO:0000256" key="1">
    <source>
        <dbReference type="ARBA" id="ARBA00004651"/>
    </source>
</evidence>
<keyword evidence="12" id="KW-1185">Reference proteome</keyword>
<evidence type="ECO:0000256" key="7">
    <source>
        <dbReference type="SAM" id="Phobius"/>
    </source>
</evidence>
<proteinExistence type="inferred from homology"/>
<sequence>MTRTIMAASPTAQAATANSQPFALRTFWDQTLAWWSDHATQIVIAVAAGTVIYLILAAIRQFGQRLRDRPGDTLTLTHVAGRVFAKTTHLFMALAAAKLVAGFANPPAVVATTIGFLFTLSAVFQGAFWVRAAILGMVEIKAGADDNSDTLANAMGIIKILVSVALFAVAAIVVLDNLGVNVTGLVAGLGIGGIAIGLAAQGIFSDLFAALSIIFDKPFRRGETIHYDATTATVERIGLKSTRLRAVTGEKKVMSNTNLLQKEITSYQALDHRRIKFAIGVIYQTDPDRAERIPNILRDIIEGLGGTFVRSGFVGFGASSLDFEVEFDVYLPDWDAVYQVRHRIGIGILKRFNAEGLEFAYPTQTTFTAAPDGRMIMPYAEVQPVMRMDRAPGER</sequence>
<dbReference type="Pfam" id="PF21088">
    <property type="entry name" value="MS_channel_1st"/>
    <property type="match status" value="1"/>
</dbReference>
<feature type="transmembrane region" description="Helical" evidence="7">
    <location>
        <begin position="38"/>
        <end position="59"/>
    </location>
</feature>
<accession>A0A7W6DNX9</accession>
<dbReference type="EMBL" id="JACIEB010000008">
    <property type="protein sequence ID" value="MBB3983368.1"/>
    <property type="molecule type" value="Genomic_DNA"/>
</dbReference>
<keyword evidence="3" id="KW-1003">Cell membrane</keyword>
<evidence type="ECO:0000256" key="6">
    <source>
        <dbReference type="ARBA" id="ARBA00023136"/>
    </source>
</evidence>
<dbReference type="SUPFAM" id="SSF50182">
    <property type="entry name" value="Sm-like ribonucleoproteins"/>
    <property type="match status" value="1"/>
</dbReference>
<dbReference type="AlphaFoldDB" id="A0A7W6DNX9"/>
<reference evidence="11 12" key="1">
    <citation type="submission" date="2020-08" db="EMBL/GenBank/DDBJ databases">
        <title>Genomic Encyclopedia of Type Strains, Phase IV (KMG-IV): sequencing the most valuable type-strain genomes for metagenomic binning, comparative biology and taxonomic classification.</title>
        <authorList>
            <person name="Goeker M."/>
        </authorList>
    </citation>
    <scope>NUCLEOTIDE SEQUENCE [LARGE SCALE GENOMIC DNA]</scope>
    <source>
        <strain evidence="11 12">DSM 29348</strain>
    </source>
</reference>
<evidence type="ECO:0000259" key="10">
    <source>
        <dbReference type="Pfam" id="PF21088"/>
    </source>
</evidence>
<keyword evidence="5 7" id="KW-1133">Transmembrane helix</keyword>
<dbReference type="Gene3D" id="1.10.287.1260">
    <property type="match status" value="1"/>
</dbReference>
<organism evidence="11 12">
    <name type="scientific">Sphingobium fontiphilum</name>
    <dbReference type="NCBI Taxonomy" id="944425"/>
    <lineage>
        <taxon>Bacteria</taxon>
        <taxon>Pseudomonadati</taxon>
        <taxon>Pseudomonadota</taxon>
        <taxon>Alphaproteobacteria</taxon>
        <taxon>Sphingomonadales</taxon>
        <taxon>Sphingomonadaceae</taxon>
        <taxon>Sphingobium</taxon>
    </lineage>
</organism>
<dbReference type="InterPro" id="IPR049142">
    <property type="entry name" value="MS_channel_1st"/>
</dbReference>
<dbReference type="InterPro" id="IPR006685">
    <property type="entry name" value="MscS_channel_2nd"/>
</dbReference>
<evidence type="ECO:0000313" key="12">
    <source>
        <dbReference type="Proteomes" id="UP000552757"/>
    </source>
</evidence>
<evidence type="ECO:0000256" key="3">
    <source>
        <dbReference type="ARBA" id="ARBA00022475"/>
    </source>
</evidence>
<dbReference type="Pfam" id="PF21082">
    <property type="entry name" value="MS_channel_3rd"/>
    <property type="match status" value="1"/>
</dbReference>
<feature type="transmembrane region" description="Helical" evidence="7">
    <location>
        <begin position="109"/>
        <end position="130"/>
    </location>
</feature>
<dbReference type="InterPro" id="IPR011014">
    <property type="entry name" value="MscS_channel_TM-2"/>
</dbReference>
<evidence type="ECO:0000313" key="11">
    <source>
        <dbReference type="EMBL" id="MBB3983368.1"/>
    </source>
</evidence>
<comment type="subcellular location">
    <subcellularLocation>
        <location evidence="1">Cell membrane</location>
        <topology evidence="1">Multi-pass membrane protein</topology>
    </subcellularLocation>
</comment>
<comment type="caution">
    <text evidence="11">The sequence shown here is derived from an EMBL/GenBank/DDBJ whole genome shotgun (WGS) entry which is preliminary data.</text>
</comment>
<keyword evidence="4 7" id="KW-0812">Transmembrane</keyword>
<feature type="transmembrane region" description="Helical" evidence="7">
    <location>
        <begin position="187"/>
        <end position="215"/>
    </location>
</feature>
<dbReference type="Gene3D" id="2.30.30.60">
    <property type="match status" value="1"/>
</dbReference>
<dbReference type="InterPro" id="IPR049278">
    <property type="entry name" value="MS_channel_C"/>
</dbReference>
<dbReference type="GO" id="GO:0008381">
    <property type="term" value="F:mechanosensitive monoatomic ion channel activity"/>
    <property type="evidence" value="ECO:0007669"/>
    <property type="project" value="UniProtKB-ARBA"/>
</dbReference>
<feature type="transmembrane region" description="Helical" evidence="7">
    <location>
        <begin position="151"/>
        <end position="175"/>
    </location>
</feature>
<comment type="similarity">
    <text evidence="2">Belongs to the MscS (TC 1.A.23) family.</text>
</comment>
<dbReference type="InterPro" id="IPR010920">
    <property type="entry name" value="LSM_dom_sf"/>
</dbReference>
<evidence type="ECO:0000256" key="2">
    <source>
        <dbReference type="ARBA" id="ARBA00008017"/>
    </source>
</evidence>
<evidence type="ECO:0000259" key="8">
    <source>
        <dbReference type="Pfam" id="PF00924"/>
    </source>
</evidence>
<dbReference type="Proteomes" id="UP000552757">
    <property type="component" value="Unassembled WGS sequence"/>
</dbReference>
<dbReference type="Pfam" id="PF00924">
    <property type="entry name" value="MS_channel_2nd"/>
    <property type="match status" value="1"/>
</dbReference>
<evidence type="ECO:0000256" key="4">
    <source>
        <dbReference type="ARBA" id="ARBA00022692"/>
    </source>
</evidence>
<dbReference type="PANTHER" id="PTHR30566">
    <property type="entry name" value="YNAI-RELATED MECHANOSENSITIVE ION CHANNEL"/>
    <property type="match status" value="1"/>
</dbReference>
<dbReference type="PANTHER" id="PTHR30566:SF25">
    <property type="entry name" value="INNER MEMBRANE PROTEIN"/>
    <property type="match status" value="1"/>
</dbReference>
<feature type="domain" description="Mechanosensitive ion channel MscS" evidence="8">
    <location>
        <begin position="203"/>
        <end position="265"/>
    </location>
</feature>
<feature type="domain" description="Mechanosensitive ion channel transmembrane helices 2/3" evidence="10">
    <location>
        <begin position="161"/>
        <end position="201"/>
    </location>
</feature>
<feature type="transmembrane region" description="Helical" evidence="7">
    <location>
        <begin position="83"/>
        <end position="103"/>
    </location>
</feature>
<evidence type="ECO:0000256" key="5">
    <source>
        <dbReference type="ARBA" id="ARBA00022989"/>
    </source>
</evidence>
<dbReference type="Gene3D" id="3.30.70.100">
    <property type="match status" value="1"/>
</dbReference>
<name>A0A7W6DNX9_9SPHN</name>
<dbReference type="InterPro" id="IPR023408">
    <property type="entry name" value="MscS_beta-dom_sf"/>
</dbReference>
<protein>
    <submittedName>
        <fullName evidence="11">Small-conductance mechanosensitive channel</fullName>
    </submittedName>
</protein>
<dbReference type="SUPFAM" id="SSF82689">
    <property type="entry name" value="Mechanosensitive channel protein MscS (YggB), C-terminal domain"/>
    <property type="match status" value="1"/>
</dbReference>
<gene>
    <name evidence="11" type="ORF">GGR44_003056</name>
</gene>
<feature type="domain" description="Mechanosensitive ion channel MscS C-terminal" evidence="9">
    <location>
        <begin position="275"/>
        <end position="359"/>
    </location>
</feature>